<evidence type="ECO:0000256" key="1">
    <source>
        <dbReference type="ARBA" id="ARBA00012417"/>
    </source>
</evidence>
<name>A0A3N1XVD7_9FIRM</name>
<keyword evidence="4" id="KW-0548">Nucleotidyltransferase</keyword>
<dbReference type="InterPro" id="IPR027417">
    <property type="entry name" value="P-loop_NTPase"/>
</dbReference>
<dbReference type="EMBL" id="RJVG01000002">
    <property type="protein sequence ID" value="ROR30585.1"/>
    <property type="molecule type" value="Genomic_DNA"/>
</dbReference>
<comment type="caution">
    <text evidence="11">The sequence shown here is derived from an EMBL/GenBank/DDBJ whole genome shotgun (WGS) entry which is preliminary data.</text>
</comment>
<protein>
    <recommendedName>
        <fullName evidence="2">DNA polymerase III subunit delta</fullName>
        <ecNumber evidence="1">2.7.7.7</ecNumber>
    </recommendedName>
</protein>
<keyword evidence="5" id="KW-0235">DNA replication</keyword>
<dbReference type="InterPro" id="IPR010372">
    <property type="entry name" value="DNA_pol3_delta_N"/>
</dbReference>
<evidence type="ECO:0000256" key="2">
    <source>
        <dbReference type="ARBA" id="ARBA00017703"/>
    </source>
</evidence>
<dbReference type="SUPFAM" id="SSF52540">
    <property type="entry name" value="P-loop containing nucleoside triphosphate hydrolases"/>
    <property type="match status" value="1"/>
</dbReference>
<dbReference type="PANTHER" id="PTHR34388:SF1">
    <property type="entry name" value="DNA POLYMERASE III SUBUNIT DELTA"/>
    <property type="match status" value="1"/>
</dbReference>
<evidence type="ECO:0000256" key="8">
    <source>
        <dbReference type="ARBA" id="ARBA00049244"/>
    </source>
</evidence>
<dbReference type="AlphaFoldDB" id="A0A3N1XVD7"/>
<feature type="domain" description="DNA polymerase III delta subunit-like C-terminal" evidence="10">
    <location>
        <begin position="203"/>
        <end position="322"/>
    </location>
</feature>
<dbReference type="InterPro" id="IPR048466">
    <property type="entry name" value="DNA_pol3_delta-like_C"/>
</dbReference>
<organism evidence="11 12">
    <name type="scientific">Mobilisporobacter senegalensis</name>
    <dbReference type="NCBI Taxonomy" id="1329262"/>
    <lineage>
        <taxon>Bacteria</taxon>
        <taxon>Bacillati</taxon>
        <taxon>Bacillota</taxon>
        <taxon>Clostridia</taxon>
        <taxon>Lachnospirales</taxon>
        <taxon>Lachnospiraceae</taxon>
        <taxon>Mobilisporobacter</taxon>
    </lineage>
</organism>
<evidence type="ECO:0000256" key="4">
    <source>
        <dbReference type="ARBA" id="ARBA00022695"/>
    </source>
</evidence>
<sequence length="324" mass="37345">MRTIKEHIKLNTYKPVYLLYGEESYLKNLYKNKLKEGILLGSDEMNYSHFEGKGIEINKVIEIAETLPFFSDRRLIMIENSGLFKAQNDLADYIKRIPEGTHIVFVESEVDKRNRLFKAVKDIGVISEMNGLDENNLKLWITSILDKDNKKITGNTLMYFLNKSGTDMENISQELEKLICYTMEREVITSEDIDEICTTQISNKIFQMIDAIASKKQSNALSLYYDLLSLREKPMSILFLITRHFNMLYQVKELETVRVNNTVISQRTGLPPFAVSKYITQSKNFSPIILKEALNSCADIEEQVKTGRLIDTMGVELLIVKYSS</sequence>
<dbReference type="Gene3D" id="1.20.272.10">
    <property type="match status" value="1"/>
</dbReference>
<dbReference type="Pfam" id="PF21694">
    <property type="entry name" value="DNA_pol3_delta_C"/>
    <property type="match status" value="1"/>
</dbReference>
<evidence type="ECO:0000256" key="3">
    <source>
        <dbReference type="ARBA" id="ARBA00022679"/>
    </source>
</evidence>
<dbReference type="GO" id="GO:0003677">
    <property type="term" value="F:DNA binding"/>
    <property type="evidence" value="ECO:0007669"/>
    <property type="project" value="InterPro"/>
</dbReference>
<dbReference type="EC" id="2.7.7.7" evidence="1"/>
<dbReference type="NCBIfam" id="TIGR01128">
    <property type="entry name" value="holA"/>
    <property type="match status" value="1"/>
</dbReference>
<dbReference type="RefSeq" id="WP_123608282.1">
    <property type="nucleotide sequence ID" value="NZ_RJVG01000002.1"/>
</dbReference>
<dbReference type="Proteomes" id="UP000273083">
    <property type="component" value="Unassembled WGS sequence"/>
</dbReference>
<dbReference type="Gene3D" id="1.10.8.60">
    <property type="match status" value="1"/>
</dbReference>
<keyword evidence="3" id="KW-0808">Transferase</keyword>
<dbReference type="GO" id="GO:0003887">
    <property type="term" value="F:DNA-directed DNA polymerase activity"/>
    <property type="evidence" value="ECO:0007669"/>
    <property type="project" value="UniProtKB-KW"/>
</dbReference>
<dbReference type="Gene3D" id="3.40.50.300">
    <property type="entry name" value="P-loop containing nucleotide triphosphate hydrolases"/>
    <property type="match status" value="1"/>
</dbReference>
<dbReference type="InterPro" id="IPR008921">
    <property type="entry name" value="DNA_pol3_clamp-load_cplx_C"/>
</dbReference>
<evidence type="ECO:0000313" key="12">
    <source>
        <dbReference type="Proteomes" id="UP000273083"/>
    </source>
</evidence>
<dbReference type="Pfam" id="PF06144">
    <property type="entry name" value="DNA_pol3_delta"/>
    <property type="match status" value="1"/>
</dbReference>
<comment type="similarity">
    <text evidence="7">Belongs to the DNA polymerase HolA subunit family.</text>
</comment>
<dbReference type="SUPFAM" id="SSF48019">
    <property type="entry name" value="post-AAA+ oligomerization domain-like"/>
    <property type="match status" value="1"/>
</dbReference>
<dbReference type="InterPro" id="IPR005790">
    <property type="entry name" value="DNA_polIII_delta"/>
</dbReference>
<dbReference type="PANTHER" id="PTHR34388">
    <property type="entry name" value="DNA POLYMERASE III SUBUNIT DELTA"/>
    <property type="match status" value="1"/>
</dbReference>
<evidence type="ECO:0000313" key="11">
    <source>
        <dbReference type="EMBL" id="ROR30585.1"/>
    </source>
</evidence>
<keyword evidence="12" id="KW-1185">Reference proteome</keyword>
<gene>
    <name evidence="11" type="ORF">EDD66_102237</name>
</gene>
<evidence type="ECO:0000256" key="6">
    <source>
        <dbReference type="ARBA" id="ARBA00022932"/>
    </source>
</evidence>
<dbReference type="OrthoDB" id="9775929at2"/>
<evidence type="ECO:0000259" key="9">
    <source>
        <dbReference type="Pfam" id="PF06144"/>
    </source>
</evidence>
<dbReference type="GO" id="GO:0009360">
    <property type="term" value="C:DNA polymerase III complex"/>
    <property type="evidence" value="ECO:0007669"/>
    <property type="project" value="InterPro"/>
</dbReference>
<accession>A0A3N1XVD7</accession>
<evidence type="ECO:0000256" key="7">
    <source>
        <dbReference type="ARBA" id="ARBA00034754"/>
    </source>
</evidence>
<feature type="domain" description="DNA polymerase III delta N-terminal" evidence="9">
    <location>
        <begin position="17"/>
        <end position="122"/>
    </location>
</feature>
<reference evidence="11 12" key="1">
    <citation type="submission" date="2018-11" db="EMBL/GenBank/DDBJ databases">
        <title>Genomic Encyclopedia of Type Strains, Phase IV (KMG-IV): sequencing the most valuable type-strain genomes for metagenomic binning, comparative biology and taxonomic classification.</title>
        <authorList>
            <person name="Goeker M."/>
        </authorList>
    </citation>
    <scope>NUCLEOTIDE SEQUENCE [LARGE SCALE GENOMIC DNA]</scope>
    <source>
        <strain evidence="11 12">DSM 26537</strain>
    </source>
</reference>
<evidence type="ECO:0000259" key="10">
    <source>
        <dbReference type="Pfam" id="PF21694"/>
    </source>
</evidence>
<comment type="catalytic activity">
    <reaction evidence="8">
        <text>DNA(n) + a 2'-deoxyribonucleoside 5'-triphosphate = DNA(n+1) + diphosphate</text>
        <dbReference type="Rhea" id="RHEA:22508"/>
        <dbReference type="Rhea" id="RHEA-COMP:17339"/>
        <dbReference type="Rhea" id="RHEA-COMP:17340"/>
        <dbReference type="ChEBI" id="CHEBI:33019"/>
        <dbReference type="ChEBI" id="CHEBI:61560"/>
        <dbReference type="ChEBI" id="CHEBI:173112"/>
        <dbReference type="EC" id="2.7.7.7"/>
    </reaction>
</comment>
<dbReference type="GO" id="GO:0006261">
    <property type="term" value="P:DNA-templated DNA replication"/>
    <property type="evidence" value="ECO:0007669"/>
    <property type="project" value="TreeGrafter"/>
</dbReference>
<keyword evidence="6" id="KW-0239">DNA-directed DNA polymerase</keyword>
<evidence type="ECO:0000256" key="5">
    <source>
        <dbReference type="ARBA" id="ARBA00022705"/>
    </source>
</evidence>
<proteinExistence type="inferred from homology"/>